<dbReference type="eggNOG" id="ENOG502RIF8">
    <property type="taxonomic scope" value="Eukaryota"/>
</dbReference>
<dbReference type="EMBL" id="KB908570">
    <property type="protein sequence ID" value="EOA87737.1"/>
    <property type="molecule type" value="Genomic_DNA"/>
</dbReference>
<feature type="signal peptide" evidence="1">
    <location>
        <begin position="1"/>
        <end position="20"/>
    </location>
</feature>
<proteinExistence type="predicted"/>
<keyword evidence="1" id="KW-0732">Signal</keyword>
<organism evidence="2 3">
    <name type="scientific">Exserohilum turcicum (strain 28A)</name>
    <name type="common">Northern leaf blight fungus</name>
    <name type="synonym">Setosphaeria turcica</name>
    <dbReference type="NCBI Taxonomy" id="671987"/>
    <lineage>
        <taxon>Eukaryota</taxon>
        <taxon>Fungi</taxon>
        <taxon>Dikarya</taxon>
        <taxon>Ascomycota</taxon>
        <taxon>Pezizomycotina</taxon>
        <taxon>Dothideomycetes</taxon>
        <taxon>Pleosporomycetidae</taxon>
        <taxon>Pleosporales</taxon>
        <taxon>Pleosporineae</taxon>
        <taxon>Pleosporaceae</taxon>
        <taxon>Exserohilum</taxon>
    </lineage>
</organism>
<evidence type="ECO:0000313" key="2">
    <source>
        <dbReference type="EMBL" id="EOA87737.1"/>
    </source>
</evidence>
<dbReference type="GeneID" id="19400704"/>
<evidence type="ECO:0000313" key="3">
    <source>
        <dbReference type="Proteomes" id="UP000016935"/>
    </source>
</evidence>
<reference evidence="2 3" key="1">
    <citation type="journal article" date="2012" name="PLoS Pathog.">
        <title>Diverse lifestyles and strategies of plant pathogenesis encoded in the genomes of eighteen Dothideomycetes fungi.</title>
        <authorList>
            <person name="Ohm R.A."/>
            <person name="Feau N."/>
            <person name="Henrissat B."/>
            <person name="Schoch C.L."/>
            <person name="Horwitz B.A."/>
            <person name="Barry K.W."/>
            <person name="Condon B.J."/>
            <person name="Copeland A.C."/>
            <person name="Dhillon B."/>
            <person name="Glaser F."/>
            <person name="Hesse C.N."/>
            <person name="Kosti I."/>
            <person name="LaButti K."/>
            <person name="Lindquist E.A."/>
            <person name="Lucas S."/>
            <person name="Salamov A.A."/>
            <person name="Bradshaw R.E."/>
            <person name="Ciuffetti L."/>
            <person name="Hamelin R.C."/>
            <person name="Kema G.H.J."/>
            <person name="Lawrence C."/>
            <person name="Scott J.A."/>
            <person name="Spatafora J.W."/>
            <person name="Turgeon B.G."/>
            <person name="de Wit P.J.G.M."/>
            <person name="Zhong S."/>
            <person name="Goodwin S.B."/>
            <person name="Grigoriev I.V."/>
        </authorList>
    </citation>
    <scope>NUCLEOTIDE SEQUENCE [LARGE SCALE GENOMIC DNA]</scope>
    <source>
        <strain evidence="3">28A</strain>
    </source>
</reference>
<feature type="chain" id="PRO_5004344010" evidence="1">
    <location>
        <begin position="21"/>
        <end position="217"/>
    </location>
</feature>
<dbReference type="AlphaFoldDB" id="R0KI78"/>
<reference evidence="2 3" key="2">
    <citation type="journal article" date="2013" name="PLoS Genet.">
        <title>Comparative genome structure, secondary metabolite, and effector coding capacity across Cochliobolus pathogens.</title>
        <authorList>
            <person name="Condon B.J."/>
            <person name="Leng Y."/>
            <person name="Wu D."/>
            <person name="Bushley K.E."/>
            <person name="Ohm R.A."/>
            <person name="Otillar R."/>
            <person name="Martin J."/>
            <person name="Schackwitz W."/>
            <person name="Grimwood J."/>
            <person name="MohdZainudin N."/>
            <person name="Xue C."/>
            <person name="Wang R."/>
            <person name="Manning V.A."/>
            <person name="Dhillon B."/>
            <person name="Tu Z.J."/>
            <person name="Steffenson B.J."/>
            <person name="Salamov A."/>
            <person name="Sun H."/>
            <person name="Lowry S."/>
            <person name="LaButti K."/>
            <person name="Han J."/>
            <person name="Copeland A."/>
            <person name="Lindquist E."/>
            <person name="Barry K."/>
            <person name="Schmutz J."/>
            <person name="Baker S.E."/>
            <person name="Ciuffetti L.M."/>
            <person name="Grigoriev I.V."/>
            <person name="Zhong S."/>
            <person name="Turgeon B.G."/>
        </authorList>
    </citation>
    <scope>NUCLEOTIDE SEQUENCE [LARGE SCALE GENOMIC DNA]</scope>
    <source>
        <strain evidence="3">28A</strain>
    </source>
</reference>
<accession>R0KI78</accession>
<dbReference type="RefSeq" id="XP_008024624.1">
    <property type="nucleotide sequence ID" value="XM_008026433.1"/>
</dbReference>
<sequence length="217" mass="23523">MIYSLVSLFALAASSSLVAADDVYSFIGGECSGNAYFFQDVSPQVCLVGISRANTNISTAIAEDLTFVRSGLFVNTNTTVDKLFFAWTEGPDSNSDGPLQCGSIAAQKKFNSRRGAPCIKAHNGQNFTAFSWVYSPEDNDSNSGDSSSHYKRREEYKKRLAAKTDSTRCTSTKHPDGCVIDGKMYSFQDASLADIQKLKALVANGNPVPDDLQKHAM</sequence>
<gene>
    <name evidence="2" type="ORF">SETTUDRAFT_168886</name>
</gene>
<evidence type="ECO:0000256" key="1">
    <source>
        <dbReference type="SAM" id="SignalP"/>
    </source>
</evidence>
<protein>
    <submittedName>
        <fullName evidence="2">Uncharacterized protein</fullName>
    </submittedName>
</protein>
<keyword evidence="3" id="KW-1185">Reference proteome</keyword>
<dbReference type="Proteomes" id="UP000016935">
    <property type="component" value="Unassembled WGS sequence"/>
</dbReference>
<dbReference type="HOGENOM" id="CLU_1372642_0_0_1"/>
<name>R0KI78_EXST2</name>
<dbReference type="OrthoDB" id="3679793at2759"/>